<keyword evidence="5" id="KW-1185">Reference proteome</keyword>
<dbReference type="Pfam" id="PF05699">
    <property type="entry name" value="Dimer_Tnp_hAT"/>
    <property type="match status" value="1"/>
</dbReference>
<proteinExistence type="predicted"/>
<reference evidence="4" key="1">
    <citation type="submission" date="2023-02" db="EMBL/GenBank/DDBJ databases">
        <title>Genome of toxic invasive species Heracleum sosnowskyi carries increased number of genes despite the absence of recent whole-genome duplications.</title>
        <authorList>
            <person name="Schelkunov M."/>
            <person name="Shtratnikova V."/>
            <person name="Makarenko M."/>
            <person name="Klepikova A."/>
            <person name="Omelchenko D."/>
            <person name="Novikova G."/>
            <person name="Obukhova E."/>
            <person name="Bogdanov V."/>
            <person name="Penin A."/>
            <person name="Logacheva M."/>
        </authorList>
    </citation>
    <scope>NUCLEOTIDE SEQUENCE</scope>
    <source>
        <strain evidence="4">Hsosn_3</strain>
        <tissue evidence="4">Leaf</tissue>
    </source>
</reference>
<feature type="compositionally biased region" description="Polar residues" evidence="1">
    <location>
        <begin position="16"/>
        <end position="31"/>
    </location>
</feature>
<feature type="compositionally biased region" description="Polar residues" evidence="1">
    <location>
        <begin position="44"/>
        <end position="55"/>
    </location>
</feature>
<dbReference type="Proteomes" id="UP001237642">
    <property type="component" value="Unassembled WGS sequence"/>
</dbReference>
<dbReference type="InterPro" id="IPR012337">
    <property type="entry name" value="RNaseH-like_sf"/>
</dbReference>
<evidence type="ECO:0000259" key="3">
    <source>
        <dbReference type="Pfam" id="PF05699"/>
    </source>
</evidence>
<dbReference type="EMBL" id="JAUIZM010000012">
    <property type="protein sequence ID" value="KAK1353791.1"/>
    <property type="molecule type" value="Genomic_DNA"/>
</dbReference>
<keyword evidence="4" id="KW-0812">Transmembrane</keyword>
<dbReference type="SUPFAM" id="SSF53098">
    <property type="entry name" value="Ribonuclease H-like"/>
    <property type="match status" value="1"/>
</dbReference>
<feature type="compositionally biased region" description="Acidic residues" evidence="1">
    <location>
        <begin position="33"/>
        <end position="43"/>
    </location>
</feature>
<evidence type="ECO:0000259" key="2">
    <source>
        <dbReference type="Pfam" id="PF04937"/>
    </source>
</evidence>
<evidence type="ECO:0000256" key="1">
    <source>
        <dbReference type="SAM" id="MobiDB-lite"/>
    </source>
</evidence>
<dbReference type="GO" id="GO:0046983">
    <property type="term" value="F:protein dimerization activity"/>
    <property type="evidence" value="ECO:0007669"/>
    <property type="project" value="InterPro"/>
</dbReference>
<comment type="caution">
    <text evidence="4">The sequence shown here is derived from an EMBL/GenBank/DDBJ whole genome shotgun (WGS) entry which is preliminary data.</text>
</comment>
<name>A0AAD8LYD2_9APIA</name>
<dbReference type="Pfam" id="PF04937">
    <property type="entry name" value="DUF659"/>
    <property type="match status" value="1"/>
</dbReference>
<accession>A0AAD8LYD2</accession>
<dbReference type="PANTHER" id="PTHR32166">
    <property type="entry name" value="OSJNBA0013A04.12 PROTEIN"/>
    <property type="match status" value="1"/>
</dbReference>
<organism evidence="4 5">
    <name type="scientific">Heracleum sosnowskyi</name>
    <dbReference type="NCBI Taxonomy" id="360622"/>
    <lineage>
        <taxon>Eukaryota</taxon>
        <taxon>Viridiplantae</taxon>
        <taxon>Streptophyta</taxon>
        <taxon>Embryophyta</taxon>
        <taxon>Tracheophyta</taxon>
        <taxon>Spermatophyta</taxon>
        <taxon>Magnoliopsida</taxon>
        <taxon>eudicotyledons</taxon>
        <taxon>Gunneridae</taxon>
        <taxon>Pentapetalae</taxon>
        <taxon>asterids</taxon>
        <taxon>campanulids</taxon>
        <taxon>Apiales</taxon>
        <taxon>Apiaceae</taxon>
        <taxon>Apioideae</taxon>
        <taxon>apioid superclade</taxon>
        <taxon>Tordylieae</taxon>
        <taxon>Tordyliinae</taxon>
        <taxon>Heracleum</taxon>
    </lineage>
</organism>
<protein>
    <submittedName>
        <fullName evidence="4">Transmembrane protein 147</fullName>
    </submittedName>
</protein>
<evidence type="ECO:0000313" key="4">
    <source>
        <dbReference type="EMBL" id="KAK1353791.1"/>
    </source>
</evidence>
<feature type="domain" description="DUF659" evidence="2">
    <location>
        <begin position="212"/>
        <end position="276"/>
    </location>
</feature>
<sequence>MAFGQKGAKQKEKIQSAEQQTQNYSQSQPSNEDFIDLEYEPMEENTSQANSQTNKKPLLDEVTYLDAPKGKNAGGTKTWRCNYCHKTVKSSYTRIHHHFLGAPLGVKAEVGRCQIMLSNRALLQQIRKKVEEAEQVGISSSLTRSIISNKPVVAANMSPSEKSFRNLERHEVDMTVLRFLCANGIPFNVLRSPKMVSMTNAMKNAPKDYKPPSYDRARTSILDDCRRQVEKQCIPVSETWTRQGTSIVSDGWSNIKHKPLINVIASNTRGSMFLYAEVFSGVEKSGKSSRKRNFQDFAATFPWIESTYTRGKAIVKYFKNHDRAYDIFRNHSGLELLKVAKTRFGSHFILLRRLSKCREALATTIVVRAWKDWIKSGDEHAREVAKEVSATISDEEFWDEVENIIVITKPLYYMIKFYDGEGQKMGEIYEKMDSMIGKIGDVMNHNKHHDDYEKMKEIMVKRWEKMNIQMHCLGFALNPFFYDINYLKSPAPGGESRRAPNCDREVVQGVLDAFDKVGEDEEERRVLRRQLSKFQGKEGIFGTHAAMIDAVSMSPISWWSTYGAETPELSEISMKVLSQPISSSSAERVWSTYSYIHNVKRNRLNSLRADKLVYIHSNIRLLSRFTKVTMMDHIESGILIPRLLILMIQQLDSKNWNGMKDTKEI</sequence>
<dbReference type="PANTHER" id="PTHR32166:SF123">
    <property type="entry name" value="BED-TYPE DOMAIN-CONTAINING PROTEIN"/>
    <property type="match status" value="1"/>
</dbReference>
<dbReference type="AlphaFoldDB" id="A0AAD8LYD2"/>
<gene>
    <name evidence="4" type="ORF">POM88_052156</name>
</gene>
<feature type="domain" description="HAT C-terminal dimerisation" evidence="3">
    <location>
        <begin position="552"/>
        <end position="619"/>
    </location>
</feature>
<dbReference type="InterPro" id="IPR007021">
    <property type="entry name" value="DUF659"/>
</dbReference>
<dbReference type="InterPro" id="IPR008906">
    <property type="entry name" value="HATC_C_dom"/>
</dbReference>
<feature type="region of interest" description="Disordered" evidence="1">
    <location>
        <begin position="1"/>
        <end position="55"/>
    </location>
</feature>
<reference evidence="4" key="2">
    <citation type="submission" date="2023-05" db="EMBL/GenBank/DDBJ databases">
        <authorList>
            <person name="Schelkunov M.I."/>
        </authorList>
    </citation>
    <scope>NUCLEOTIDE SEQUENCE</scope>
    <source>
        <strain evidence="4">Hsosn_3</strain>
        <tissue evidence="4">Leaf</tissue>
    </source>
</reference>
<keyword evidence="4" id="KW-0472">Membrane</keyword>
<evidence type="ECO:0000313" key="5">
    <source>
        <dbReference type="Proteomes" id="UP001237642"/>
    </source>
</evidence>